<organism evidence="11 12">
    <name type="scientific">Clostridium tanneri</name>
    <dbReference type="NCBI Taxonomy" id="3037988"/>
    <lineage>
        <taxon>Bacteria</taxon>
        <taxon>Bacillati</taxon>
        <taxon>Bacillota</taxon>
        <taxon>Clostridia</taxon>
        <taxon>Eubacteriales</taxon>
        <taxon>Clostridiaceae</taxon>
        <taxon>Clostridium</taxon>
    </lineage>
</organism>
<dbReference type="PANTHER" id="PTHR35091:SF2">
    <property type="entry name" value="FLAGELLAR PROTEIN FLIL"/>
    <property type="match status" value="1"/>
</dbReference>
<evidence type="ECO:0000256" key="8">
    <source>
        <dbReference type="ARBA" id="ARBA00022989"/>
    </source>
</evidence>
<evidence type="ECO:0000256" key="4">
    <source>
        <dbReference type="ARBA" id="ARBA00022475"/>
    </source>
</evidence>
<keyword evidence="8 10" id="KW-1133">Transmembrane helix</keyword>
<dbReference type="Proteomes" id="UP001281656">
    <property type="component" value="Unassembled WGS sequence"/>
</dbReference>
<gene>
    <name evidence="11" type="ORF">P8V03_00620</name>
</gene>
<keyword evidence="9 10" id="KW-0472">Membrane</keyword>
<evidence type="ECO:0000256" key="7">
    <source>
        <dbReference type="ARBA" id="ARBA00022779"/>
    </source>
</evidence>
<keyword evidence="5 10" id="KW-0145">Chemotaxis</keyword>
<comment type="subcellular location">
    <subcellularLocation>
        <location evidence="2">Cell membrane</location>
        <topology evidence="2">Single-pass membrane protein</topology>
    </subcellularLocation>
</comment>
<evidence type="ECO:0000256" key="3">
    <source>
        <dbReference type="ARBA" id="ARBA00008281"/>
    </source>
</evidence>
<comment type="caution">
    <text evidence="11">The sequence shown here is derived from an EMBL/GenBank/DDBJ whole genome shotgun (WGS) entry which is preliminary data.</text>
</comment>
<comment type="function">
    <text evidence="1 10">Controls the rotational direction of flagella during chemotaxis.</text>
</comment>
<keyword evidence="4 10" id="KW-1003">Cell membrane</keyword>
<evidence type="ECO:0000256" key="2">
    <source>
        <dbReference type="ARBA" id="ARBA00004162"/>
    </source>
</evidence>
<dbReference type="PANTHER" id="PTHR35091">
    <property type="entry name" value="FLAGELLAR PROTEIN FLIL"/>
    <property type="match status" value="1"/>
</dbReference>
<sequence length="174" mass="19722">MENKKEKKGGSKVKIIIIALVVLLVVGVGSFFGYNMFLKDKSGKENKTTAVQQIPVQQVQQQSGAVNTSYLDQVVSEKTFELDEFLVNLADEDGKRYLKAKVSLGYNNKKLDKELEEKKPVLRDAIISILRTKKAADIGPKNMNNIKMEIIQRINTMLKEDQLNNIYFNDILVQ</sequence>
<dbReference type="InterPro" id="IPR005503">
    <property type="entry name" value="FliL"/>
</dbReference>
<accession>A0ABU4JNF1</accession>
<keyword evidence="11" id="KW-0966">Cell projection</keyword>
<comment type="similarity">
    <text evidence="3 10">Belongs to the FliL family.</text>
</comment>
<keyword evidence="11" id="KW-0282">Flagellum</keyword>
<dbReference type="RefSeq" id="WP_318796347.1">
    <property type="nucleotide sequence ID" value="NZ_JARUJP010000001.1"/>
</dbReference>
<evidence type="ECO:0000313" key="12">
    <source>
        <dbReference type="Proteomes" id="UP001281656"/>
    </source>
</evidence>
<protein>
    <recommendedName>
        <fullName evidence="10">Flagellar protein FliL</fullName>
    </recommendedName>
</protein>
<evidence type="ECO:0000256" key="1">
    <source>
        <dbReference type="ARBA" id="ARBA00002254"/>
    </source>
</evidence>
<evidence type="ECO:0000256" key="5">
    <source>
        <dbReference type="ARBA" id="ARBA00022500"/>
    </source>
</evidence>
<reference evidence="11 12" key="1">
    <citation type="submission" date="2023-04" db="EMBL/GenBank/DDBJ databases">
        <title>Clostridium tannerae sp. nov., isolated from the fecal material of an alpaca.</title>
        <authorList>
            <person name="Miller S."/>
            <person name="Hendry M."/>
            <person name="King J."/>
            <person name="Sankaranarayanan K."/>
            <person name="Lawson P.A."/>
        </authorList>
    </citation>
    <scope>NUCLEOTIDE SEQUENCE [LARGE SCALE GENOMIC DNA]</scope>
    <source>
        <strain evidence="11 12">A1-XYC3</strain>
    </source>
</reference>
<name>A0ABU4JNF1_9CLOT</name>
<evidence type="ECO:0000256" key="9">
    <source>
        <dbReference type="ARBA" id="ARBA00023136"/>
    </source>
</evidence>
<dbReference type="Pfam" id="PF03748">
    <property type="entry name" value="FliL"/>
    <property type="match status" value="1"/>
</dbReference>
<evidence type="ECO:0000256" key="10">
    <source>
        <dbReference type="RuleBase" id="RU364125"/>
    </source>
</evidence>
<keyword evidence="6 10" id="KW-0812">Transmembrane</keyword>
<dbReference type="EMBL" id="JARUJP010000001">
    <property type="protein sequence ID" value="MDW8799653.1"/>
    <property type="molecule type" value="Genomic_DNA"/>
</dbReference>
<evidence type="ECO:0000313" key="11">
    <source>
        <dbReference type="EMBL" id="MDW8799653.1"/>
    </source>
</evidence>
<keyword evidence="12" id="KW-1185">Reference proteome</keyword>
<feature type="transmembrane region" description="Helical" evidence="10">
    <location>
        <begin position="15"/>
        <end position="37"/>
    </location>
</feature>
<keyword evidence="7 10" id="KW-0283">Flagellar rotation</keyword>
<keyword evidence="11" id="KW-0969">Cilium</keyword>
<evidence type="ECO:0000256" key="6">
    <source>
        <dbReference type="ARBA" id="ARBA00022692"/>
    </source>
</evidence>
<proteinExistence type="inferred from homology"/>